<keyword evidence="2" id="KW-1185">Reference proteome</keyword>
<gene>
    <name evidence="1" type="ordered locus">Dda3937_04470</name>
</gene>
<reference evidence="1 2" key="1">
    <citation type="journal article" date="2011" name="J. Bacteriol.">
        <title>Genome sequence of the plant-pathogenic bacterium Dickeya dadantii 3937.</title>
        <authorList>
            <person name="Glasner J.D."/>
            <person name="Yang C.H."/>
            <person name="Reverchon S."/>
            <person name="Hugouvieux-Cotte-Pattat N."/>
            <person name="Condemine G."/>
            <person name="Bohin J.P."/>
            <person name="Van Gijsegem F."/>
            <person name="Yang S."/>
            <person name="Franza T."/>
            <person name="Expert D."/>
            <person name="Plunkett G. III"/>
            <person name="San Francisco M.J."/>
            <person name="Charkowski A.O."/>
            <person name="Py B."/>
            <person name="Bell K."/>
            <person name="Rauscher L."/>
            <person name="Rodriguez-Palenzuela P."/>
            <person name="Toussaint A."/>
            <person name="Holeva M.C."/>
            <person name="He S.Y."/>
            <person name="Douet V."/>
            <person name="Boccara M."/>
            <person name="Blanco C."/>
            <person name="Toth I."/>
            <person name="Anderson B.D."/>
            <person name="Biehl B.S."/>
            <person name="Mau B."/>
            <person name="Flynn S.M."/>
            <person name="Barras F."/>
            <person name="Lindeberg M."/>
            <person name="Birch P.R."/>
            <person name="Tsuyumu S."/>
            <person name="Shi X."/>
            <person name="Hibbing M."/>
            <person name="Yap M.N."/>
            <person name="Carpentier M."/>
            <person name="Dassa E."/>
            <person name="Umehara M."/>
            <person name="Kim J.F."/>
            <person name="Rusch M."/>
            <person name="Soni P."/>
            <person name="Mayhew G.F."/>
            <person name="Fouts D.E."/>
            <person name="Gill S.R."/>
            <person name="Blattner F.R."/>
            <person name="Keen N.T."/>
            <person name="Perna N.T."/>
        </authorList>
    </citation>
    <scope>NUCLEOTIDE SEQUENCE [LARGE SCALE GENOMIC DNA]</scope>
    <source>
        <strain evidence="1 2">3937</strain>
    </source>
</reference>
<evidence type="ECO:0000313" key="1">
    <source>
        <dbReference type="EMBL" id="ADM96986.1"/>
    </source>
</evidence>
<proteinExistence type="predicted"/>
<dbReference type="Proteomes" id="UP000006859">
    <property type="component" value="Chromosome"/>
</dbReference>
<sequence>MKYLTGDTVTQTPPLLDHWLEAKLCRFAVPSAFAFAVRTVRDAFQTRHGLARLPCRASGEVERLSIVFNASKTLIRMC</sequence>
<accession>E0SMN9</accession>
<dbReference type="KEGG" id="ddd:Dda3937_04470"/>
<dbReference type="AlphaFoldDB" id="E0SMN9"/>
<dbReference type="EMBL" id="CP002038">
    <property type="protein sequence ID" value="ADM96986.1"/>
    <property type="molecule type" value="Genomic_DNA"/>
</dbReference>
<evidence type="ECO:0000313" key="2">
    <source>
        <dbReference type="Proteomes" id="UP000006859"/>
    </source>
</evidence>
<name>E0SMN9_DICD3</name>
<protein>
    <submittedName>
        <fullName evidence="1">Uncharacterized protein</fullName>
    </submittedName>
</protein>
<dbReference type="eggNOG" id="COG4104">
    <property type="taxonomic scope" value="Bacteria"/>
</dbReference>
<organism evidence="1 2">
    <name type="scientific">Dickeya dadantii (strain 3937)</name>
    <name type="common">Erwinia chrysanthemi (strain 3937)</name>
    <dbReference type="NCBI Taxonomy" id="198628"/>
    <lineage>
        <taxon>Bacteria</taxon>
        <taxon>Pseudomonadati</taxon>
        <taxon>Pseudomonadota</taxon>
        <taxon>Gammaproteobacteria</taxon>
        <taxon>Enterobacterales</taxon>
        <taxon>Pectobacteriaceae</taxon>
        <taxon>Dickeya</taxon>
    </lineage>
</organism>
<dbReference type="HOGENOM" id="CLU_2648671_0_0_6"/>